<reference evidence="2 3" key="1">
    <citation type="submission" date="2017-01" db="EMBL/GenBank/DDBJ databases">
        <authorList>
            <consortium name="Urmite Genomes"/>
        </authorList>
    </citation>
    <scope>NUCLEOTIDE SEQUENCE [LARGE SCALE GENOMIC DNA]</scope>
    <source>
        <strain evidence="2 3">AB215</strain>
    </source>
</reference>
<feature type="transmembrane region" description="Helical" evidence="1">
    <location>
        <begin position="151"/>
        <end position="167"/>
    </location>
</feature>
<proteinExistence type="predicted"/>
<dbReference type="STRING" id="1841861.GCA_900157365_05507"/>
<protein>
    <submittedName>
        <fullName evidence="2">Membrane protein</fullName>
    </submittedName>
</protein>
<feature type="transmembrane region" description="Helical" evidence="1">
    <location>
        <begin position="173"/>
        <end position="189"/>
    </location>
</feature>
<gene>
    <name evidence="2" type="ORF">MNAB215_1304</name>
</gene>
<feature type="transmembrane region" description="Helical" evidence="1">
    <location>
        <begin position="537"/>
        <end position="559"/>
    </location>
</feature>
<feature type="transmembrane region" description="Helical" evidence="1">
    <location>
        <begin position="90"/>
        <end position="112"/>
    </location>
</feature>
<keyword evidence="1" id="KW-1133">Transmembrane helix</keyword>
<feature type="transmembrane region" description="Helical" evidence="1">
    <location>
        <begin position="196"/>
        <end position="220"/>
    </location>
</feature>
<keyword evidence="1" id="KW-0472">Membrane</keyword>
<keyword evidence="3" id="KW-1185">Reference proteome</keyword>
<feature type="transmembrane region" description="Helical" evidence="1">
    <location>
        <begin position="124"/>
        <end position="144"/>
    </location>
</feature>
<keyword evidence="1" id="KW-0812">Transmembrane</keyword>
<feature type="transmembrane region" description="Helical" evidence="1">
    <location>
        <begin position="296"/>
        <end position="318"/>
    </location>
</feature>
<dbReference type="AlphaFoldDB" id="A0A2U3P5T5"/>
<feature type="transmembrane region" description="Helical" evidence="1">
    <location>
        <begin position="338"/>
        <end position="357"/>
    </location>
</feature>
<organism evidence="2 3">
    <name type="scientific">Mycobacterium numidiamassiliense</name>
    <dbReference type="NCBI Taxonomy" id="1841861"/>
    <lineage>
        <taxon>Bacteria</taxon>
        <taxon>Bacillati</taxon>
        <taxon>Actinomycetota</taxon>
        <taxon>Actinomycetes</taxon>
        <taxon>Mycobacteriales</taxon>
        <taxon>Mycobacteriaceae</taxon>
        <taxon>Mycobacterium</taxon>
    </lineage>
</organism>
<dbReference type="OrthoDB" id="3463898at2"/>
<name>A0A2U3P5T5_9MYCO</name>
<evidence type="ECO:0000313" key="3">
    <source>
        <dbReference type="Proteomes" id="UP000240424"/>
    </source>
</evidence>
<evidence type="ECO:0000256" key="1">
    <source>
        <dbReference type="SAM" id="Phobius"/>
    </source>
</evidence>
<feature type="transmembrane region" description="Helical" evidence="1">
    <location>
        <begin position="57"/>
        <end position="83"/>
    </location>
</feature>
<feature type="transmembrane region" description="Helical" evidence="1">
    <location>
        <begin position="265"/>
        <end position="284"/>
    </location>
</feature>
<sequence>MRWSLPGYALVLALLVLAPLLRPGYLLLRDAVSTPRSYLTDAALGLTAAPRATPQDFAVALASHVLDGGVVVKALTVLGLWLAGWGAARLAALALPDAGMPGQFVAATLAIWNPYVAERLLQGHWSLLVGYGCLPWAATAVLALRSGQASGFVGFFGLCFWIALAGLTPTGQMLAATVALVCVAAPGAGRPRWLCAAATLGAALATAAPWLTASVVGATLNPGGSTSALGVTAFAPRAEPGLGTLGSLASLGGIWNGEAVPYSRTTLFAVSSALVLLAVVVAGLATAARRPAAVPLLILAAVAVVVPAGLATGPGIHLLSAVIDAVPGLGVLRDGQKWVALTMPGYALAGAGAVVTLRQWLRPAATALVCCLALILVMPDLAWGAWGRVAPVRYPPGWAAVAAAINADPRTVAVLPAGTMREFSWSGASPVLDPLPRWVRADVLITGDLPISGVTIPGEGNRARAVQQLLLAGPDPAALAPAGVGWLVVESDSAGDMGAAARTLGGLVPVYRDKEFALYRIGGDIPGAPAGGRRTTLIAHLLWLATLIVGGAGAAVTALRRRSRPPL</sequence>
<accession>A0A2U3P5T5</accession>
<feature type="transmembrane region" description="Helical" evidence="1">
    <location>
        <begin position="364"/>
        <end position="386"/>
    </location>
</feature>
<dbReference type="EMBL" id="FUEZ01000003">
    <property type="protein sequence ID" value="SPM39122.1"/>
    <property type="molecule type" value="Genomic_DNA"/>
</dbReference>
<dbReference type="Proteomes" id="UP000240424">
    <property type="component" value="Unassembled WGS sequence"/>
</dbReference>
<dbReference type="RefSeq" id="WP_077077977.1">
    <property type="nucleotide sequence ID" value="NZ_FUEZ01000003.1"/>
</dbReference>
<evidence type="ECO:0000313" key="2">
    <source>
        <dbReference type="EMBL" id="SPM39122.1"/>
    </source>
</evidence>